<reference evidence="2" key="1">
    <citation type="journal article" date="2014" name="Genome Announc.">
        <title>Draft genome sequence of Colletotrichum sublineola, a destructive pathogen of cultivated sorghum.</title>
        <authorList>
            <person name="Baroncelli R."/>
            <person name="Sanz-Martin J.M."/>
            <person name="Rech G.E."/>
            <person name="Sukno S.A."/>
            <person name="Thon M.R."/>
        </authorList>
    </citation>
    <scope>NUCLEOTIDE SEQUENCE [LARGE SCALE GENOMIC DNA]</scope>
    <source>
        <strain evidence="2">TX430BB</strain>
    </source>
</reference>
<protein>
    <submittedName>
        <fullName evidence="1">Uncharacterized protein</fullName>
    </submittedName>
</protein>
<dbReference type="Proteomes" id="UP000027238">
    <property type="component" value="Unassembled WGS sequence"/>
</dbReference>
<accession>A0A066XIS4</accession>
<gene>
    <name evidence="1" type="ORF">CSUB01_03618</name>
</gene>
<evidence type="ECO:0000313" key="2">
    <source>
        <dbReference type="Proteomes" id="UP000027238"/>
    </source>
</evidence>
<keyword evidence="2" id="KW-1185">Reference proteome</keyword>
<dbReference type="EMBL" id="JMSE01000791">
    <property type="protein sequence ID" value="KDN67564.1"/>
    <property type="molecule type" value="Genomic_DNA"/>
</dbReference>
<dbReference type="HOGENOM" id="CLU_1496110_0_0_1"/>
<name>A0A066XIS4_COLSU</name>
<organism evidence="1 2">
    <name type="scientific">Colletotrichum sublineola</name>
    <name type="common">Sorghum anthracnose fungus</name>
    <dbReference type="NCBI Taxonomy" id="1173701"/>
    <lineage>
        <taxon>Eukaryota</taxon>
        <taxon>Fungi</taxon>
        <taxon>Dikarya</taxon>
        <taxon>Ascomycota</taxon>
        <taxon>Pezizomycotina</taxon>
        <taxon>Sordariomycetes</taxon>
        <taxon>Hypocreomycetidae</taxon>
        <taxon>Glomerellales</taxon>
        <taxon>Glomerellaceae</taxon>
        <taxon>Colletotrichum</taxon>
        <taxon>Colletotrichum graminicola species complex</taxon>
    </lineage>
</organism>
<comment type="caution">
    <text evidence="1">The sequence shown here is derived from an EMBL/GenBank/DDBJ whole genome shotgun (WGS) entry which is preliminary data.</text>
</comment>
<dbReference type="AlphaFoldDB" id="A0A066XIS4"/>
<evidence type="ECO:0000313" key="1">
    <source>
        <dbReference type="EMBL" id="KDN67564.1"/>
    </source>
</evidence>
<proteinExistence type="predicted"/>
<sequence length="180" mass="18913">MLPGRRPSPRAVMQAVSDASVGDVAPRLGSLSARDPPWEGLGWVSIGAGRSRELLGTVPKPLAPAANGRQTREIHDNTPLCVAMDRPPAPGYRLPGEEGGGPSVLGTECASEHIAGATVAWDSLIIVPIHSGEKLLSPKLISAVAVTSNPSLPFSAPRRIWKPPDGPLPKQIWPPLARSQ</sequence>